<protein>
    <submittedName>
        <fullName evidence="2">Uncharacterized protein</fullName>
    </submittedName>
</protein>
<dbReference type="Proteomes" id="UP000015106">
    <property type="component" value="Chromosome 2"/>
</dbReference>
<evidence type="ECO:0000256" key="1">
    <source>
        <dbReference type="SAM" id="Phobius"/>
    </source>
</evidence>
<sequence length="48" mass="5559">MCTMYYRFSIKNKTAFQQPLVGLFLPTSFNLSVSIQLINLLLFTTPTR</sequence>
<evidence type="ECO:0000313" key="2">
    <source>
        <dbReference type="EnsemblPlants" id="TuG1812G0200002729.01.T01.cds240990"/>
    </source>
</evidence>
<keyword evidence="1" id="KW-0472">Membrane</keyword>
<keyword evidence="1" id="KW-0812">Transmembrane</keyword>
<evidence type="ECO:0000313" key="3">
    <source>
        <dbReference type="Proteomes" id="UP000015106"/>
    </source>
</evidence>
<dbReference type="EnsemblPlants" id="TuG1812G0200002729.01.T01">
    <property type="protein sequence ID" value="TuG1812G0200002729.01.T01.cds240990"/>
    <property type="gene ID" value="TuG1812G0200002729.01"/>
</dbReference>
<accession>A0A8R7TH81</accession>
<reference evidence="2" key="3">
    <citation type="submission" date="2022-06" db="UniProtKB">
        <authorList>
            <consortium name="EnsemblPlants"/>
        </authorList>
    </citation>
    <scope>IDENTIFICATION</scope>
</reference>
<name>A0A8R7TH81_TRIUA</name>
<keyword evidence="3" id="KW-1185">Reference proteome</keyword>
<keyword evidence="1" id="KW-1133">Transmembrane helix</keyword>
<proteinExistence type="predicted"/>
<dbReference type="AlphaFoldDB" id="A0A8R7TH81"/>
<dbReference type="Gramene" id="TuG1812G0200002729.01.T01">
    <property type="protein sequence ID" value="TuG1812G0200002729.01.T01.cds240990"/>
    <property type="gene ID" value="TuG1812G0200002729.01"/>
</dbReference>
<reference evidence="3" key="1">
    <citation type="journal article" date="2013" name="Nature">
        <title>Draft genome of the wheat A-genome progenitor Triticum urartu.</title>
        <authorList>
            <person name="Ling H.Q."/>
            <person name="Zhao S."/>
            <person name="Liu D."/>
            <person name="Wang J."/>
            <person name="Sun H."/>
            <person name="Zhang C."/>
            <person name="Fan H."/>
            <person name="Li D."/>
            <person name="Dong L."/>
            <person name="Tao Y."/>
            <person name="Gao C."/>
            <person name="Wu H."/>
            <person name="Li Y."/>
            <person name="Cui Y."/>
            <person name="Guo X."/>
            <person name="Zheng S."/>
            <person name="Wang B."/>
            <person name="Yu K."/>
            <person name="Liang Q."/>
            <person name="Yang W."/>
            <person name="Lou X."/>
            <person name="Chen J."/>
            <person name="Feng M."/>
            <person name="Jian J."/>
            <person name="Zhang X."/>
            <person name="Luo G."/>
            <person name="Jiang Y."/>
            <person name="Liu J."/>
            <person name="Wang Z."/>
            <person name="Sha Y."/>
            <person name="Zhang B."/>
            <person name="Wu H."/>
            <person name="Tang D."/>
            <person name="Shen Q."/>
            <person name="Xue P."/>
            <person name="Zou S."/>
            <person name="Wang X."/>
            <person name="Liu X."/>
            <person name="Wang F."/>
            <person name="Yang Y."/>
            <person name="An X."/>
            <person name="Dong Z."/>
            <person name="Zhang K."/>
            <person name="Zhang X."/>
            <person name="Luo M.C."/>
            <person name="Dvorak J."/>
            <person name="Tong Y."/>
            <person name="Wang J."/>
            <person name="Yang H."/>
            <person name="Li Z."/>
            <person name="Wang D."/>
            <person name="Zhang A."/>
            <person name="Wang J."/>
        </authorList>
    </citation>
    <scope>NUCLEOTIDE SEQUENCE</scope>
    <source>
        <strain evidence="3">cv. G1812</strain>
    </source>
</reference>
<organism evidence="2 3">
    <name type="scientific">Triticum urartu</name>
    <name type="common">Red wild einkorn</name>
    <name type="synonym">Crithodium urartu</name>
    <dbReference type="NCBI Taxonomy" id="4572"/>
    <lineage>
        <taxon>Eukaryota</taxon>
        <taxon>Viridiplantae</taxon>
        <taxon>Streptophyta</taxon>
        <taxon>Embryophyta</taxon>
        <taxon>Tracheophyta</taxon>
        <taxon>Spermatophyta</taxon>
        <taxon>Magnoliopsida</taxon>
        <taxon>Liliopsida</taxon>
        <taxon>Poales</taxon>
        <taxon>Poaceae</taxon>
        <taxon>BOP clade</taxon>
        <taxon>Pooideae</taxon>
        <taxon>Triticodae</taxon>
        <taxon>Triticeae</taxon>
        <taxon>Triticinae</taxon>
        <taxon>Triticum</taxon>
    </lineage>
</organism>
<reference evidence="2" key="2">
    <citation type="submission" date="2018-03" db="EMBL/GenBank/DDBJ databases">
        <title>The Triticum urartu genome reveals the dynamic nature of wheat genome evolution.</title>
        <authorList>
            <person name="Ling H."/>
            <person name="Ma B."/>
            <person name="Shi X."/>
            <person name="Liu H."/>
            <person name="Dong L."/>
            <person name="Sun H."/>
            <person name="Cao Y."/>
            <person name="Gao Q."/>
            <person name="Zheng S."/>
            <person name="Li Y."/>
            <person name="Yu Y."/>
            <person name="Du H."/>
            <person name="Qi M."/>
            <person name="Li Y."/>
            <person name="Yu H."/>
            <person name="Cui Y."/>
            <person name="Wang N."/>
            <person name="Chen C."/>
            <person name="Wu H."/>
            <person name="Zhao Y."/>
            <person name="Zhang J."/>
            <person name="Li Y."/>
            <person name="Zhou W."/>
            <person name="Zhang B."/>
            <person name="Hu W."/>
            <person name="Eijk M."/>
            <person name="Tang J."/>
            <person name="Witsenboer H."/>
            <person name="Zhao S."/>
            <person name="Li Z."/>
            <person name="Zhang A."/>
            <person name="Wang D."/>
            <person name="Liang C."/>
        </authorList>
    </citation>
    <scope>NUCLEOTIDE SEQUENCE [LARGE SCALE GENOMIC DNA]</scope>
    <source>
        <strain evidence="2">cv. G1812</strain>
    </source>
</reference>
<feature type="transmembrane region" description="Helical" evidence="1">
    <location>
        <begin position="20"/>
        <end position="43"/>
    </location>
</feature>